<dbReference type="EMBL" id="JACHFQ010000001">
    <property type="protein sequence ID" value="MBB5224747.1"/>
    <property type="molecule type" value="Genomic_DNA"/>
</dbReference>
<dbReference type="InterPro" id="IPR030678">
    <property type="entry name" value="Peptide/Ni-bd"/>
</dbReference>
<dbReference type="CDD" id="cd08504">
    <property type="entry name" value="PBP2_OppA"/>
    <property type="match status" value="1"/>
</dbReference>
<evidence type="ECO:0000256" key="3">
    <source>
        <dbReference type="ARBA" id="ARBA00022448"/>
    </source>
</evidence>
<evidence type="ECO:0000256" key="5">
    <source>
        <dbReference type="SAM" id="SignalP"/>
    </source>
</evidence>
<evidence type="ECO:0000313" key="8">
    <source>
        <dbReference type="Proteomes" id="UP000518887"/>
    </source>
</evidence>
<comment type="caution">
    <text evidence="7">The sequence shown here is derived from an EMBL/GenBank/DDBJ whole genome shotgun (WGS) entry which is preliminary data.</text>
</comment>
<dbReference type="GO" id="GO:0015833">
    <property type="term" value="P:peptide transport"/>
    <property type="evidence" value="ECO:0007669"/>
    <property type="project" value="TreeGrafter"/>
</dbReference>
<evidence type="ECO:0000259" key="6">
    <source>
        <dbReference type="Pfam" id="PF00496"/>
    </source>
</evidence>
<evidence type="ECO:0000256" key="1">
    <source>
        <dbReference type="ARBA" id="ARBA00004196"/>
    </source>
</evidence>
<feature type="chain" id="PRO_5031151524" evidence="5">
    <location>
        <begin position="19"/>
        <end position="549"/>
    </location>
</feature>
<keyword evidence="8" id="KW-1185">Reference proteome</keyword>
<dbReference type="Gene3D" id="3.40.190.10">
    <property type="entry name" value="Periplasmic binding protein-like II"/>
    <property type="match status" value="1"/>
</dbReference>
<evidence type="ECO:0000256" key="2">
    <source>
        <dbReference type="ARBA" id="ARBA00005695"/>
    </source>
</evidence>
<accession>A0A7W8LKR3</accession>
<organism evidence="7 8">
    <name type="scientific">Treponema ruminis</name>
    <dbReference type="NCBI Taxonomy" id="744515"/>
    <lineage>
        <taxon>Bacteria</taxon>
        <taxon>Pseudomonadati</taxon>
        <taxon>Spirochaetota</taxon>
        <taxon>Spirochaetia</taxon>
        <taxon>Spirochaetales</taxon>
        <taxon>Treponemataceae</taxon>
        <taxon>Treponema</taxon>
    </lineage>
</organism>
<dbReference type="InterPro" id="IPR000914">
    <property type="entry name" value="SBP_5_dom"/>
</dbReference>
<sequence length="549" mass="62147">MEKYSLRFFFIIFSFVFANFVFSQSADQGPVENQDTIIDVESEKSDDKNIIDSLQRNFTIITAQQPWNLDIHTATYSSEAQILDSLYEGLFSYDPKTLEPLPALAESYKISRDKKRWTFTLRENLEFSNGEKINAYTVKNSWLSLLRTHNAPYASMLDCIKGAAEYREGKISDSEVGINARNEKTLVVSLINPTAHFSKLLCHHAFAVCSLNQNGSTDTSVFSGAFTIKENTGSSLVLEKNEKYWDAKNVHLPQITIKQSNEVKENSWSYNDGSADWLSGMVDTNALLNKNSIRISAIFGTEFLFFSCKNKPWNDADFRNALITAVPWEELRKTGLVKASTLIYPLAGYQGVNGITETSGEDALEMMEEARKKLGVSKDEKLTVTFGISSISERQKSQAEILKKAWEPLGVELKIQTTPDDRYIDSIPGWNADIFSYSWIGDFADPIAFLELFRANSTLNPSKWQNEKFEELIQKANESTDNGEHYKYLAQAEQLLLDEGEVMPITHSISLHAVNLQQVGGWYVNALDIHPFKYLYFKEVKVESAPNII</sequence>
<dbReference type="GO" id="GO:0043190">
    <property type="term" value="C:ATP-binding cassette (ABC) transporter complex"/>
    <property type="evidence" value="ECO:0007669"/>
    <property type="project" value="InterPro"/>
</dbReference>
<dbReference type="Gene3D" id="3.10.105.10">
    <property type="entry name" value="Dipeptide-binding Protein, Domain 3"/>
    <property type="match status" value="1"/>
</dbReference>
<keyword evidence="3" id="KW-0813">Transport</keyword>
<dbReference type="Proteomes" id="UP000518887">
    <property type="component" value="Unassembled WGS sequence"/>
</dbReference>
<protein>
    <submittedName>
        <fullName evidence="7">Oligopeptide transport system substrate-binding protein</fullName>
    </submittedName>
</protein>
<evidence type="ECO:0000313" key="7">
    <source>
        <dbReference type="EMBL" id="MBB5224747.1"/>
    </source>
</evidence>
<feature type="signal peptide" evidence="5">
    <location>
        <begin position="1"/>
        <end position="18"/>
    </location>
</feature>
<dbReference type="Gene3D" id="3.90.76.10">
    <property type="entry name" value="Dipeptide-binding Protein, Domain 1"/>
    <property type="match status" value="1"/>
</dbReference>
<dbReference type="AlphaFoldDB" id="A0A7W8LKR3"/>
<keyword evidence="4 5" id="KW-0732">Signal</keyword>
<dbReference type="PANTHER" id="PTHR30290:SF10">
    <property type="entry name" value="PERIPLASMIC OLIGOPEPTIDE-BINDING PROTEIN-RELATED"/>
    <property type="match status" value="1"/>
</dbReference>
<dbReference type="PANTHER" id="PTHR30290">
    <property type="entry name" value="PERIPLASMIC BINDING COMPONENT OF ABC TRANSPORTER"/>
    <property type="match status" value="1"/>
</dbReference>
<evidence type="ECO:0000256" key="4">
    <source>
        <dbReference type="ARBA" id="ARBA00022729"/>
    </source>
</evidence>
<feature type="domain" description="Solute-binding protein family 5" evidence="6">
    <location>
        <begin position="100"/>
        <end position="457"/>
    </location>
</feature>
<dbReference type="SUPFAM" id="SSF53850">
    <property type="entry name" value="Periplasmic binding protein-like II"/>
    <property type="match status" value="1"/>
</dbReference>
<comment type="subcellular location">
    <subcellularLocation>
        <location evidence="1">Cell envelope</location>
    </subcellularLocation>
</comment>
<dbReference type="Pfam" id="PF00496">
    <property type="entry name" value="SBP_bac_5"/>
    <property type="match status" value="1"/>
</dbReference>
<dbReference type="RefSeq" id="WP_260308960.1">
    <property type="nucleotide sequence ID" value="NZ_JACHFQ010000001.1"/>
</dbReference>
<reference evidence="7 8" key="1">
    <citation type="submission" date="2020-08" db="EMBL/GenBank/DDBJ databases">
        <title>Genomic Encyclopedia of Type Strains, Phase IV (KMG-IV): sequencing the most valuable type-strain genomes for metagenomic binning, comparative biology and taxonomic classification.</title>
        <authorList>
            <person name="Goeker M."/>
        </authorList>
    </citation>
    <scope>NUCLEOTIDE SEQUENCE [LARGE SCALE GENOMIC DNA]</scope>
    <source>
        <strain evidence="7 8">DSM 103462</strain>
    </source>
</reference>
<comment type="similarity">
    <text evidence="2">Belongs to the bacterial solute-binding protein 5 family.</text>
</comment>
<dbReference type="GO" id="GO:1904680">
    <property type="term" value="F:peptide transmembrane transporter activity"/>
    <property type="evidence" value="ECO:0007669"/>
    <property type="project" value="TreeGrafter"/>
</dbReference>
<dbReference type="GO" id="GO:0030288">
    <property type="term" value="C:outer membrane-bounded periplasmic space"/>
    <property type="evidence" value="ECO:0007669"/>
    <property type="project" value="UniProtKB-ARBA"/>
</dbReference>
<gene>
    <name evidence="7" type="ORF">HNP76_000087</name>
</gene>
<dbReference type="InterPro" id="IPR039424">
    <property type="entry name" value="SBP_5"/>
</dbReference>
<dbReference type="PIRSF" id="PIRSF002741">
    <property type="entry name" value="MppA"/>
    <property type="match status" value="1"/>
</dbReference>
<name>A0A7W8LKR3_9SPIR</name>
<proteinExistence type="inferred from homology"/>